<evidence type="ECO:0000256" key="1">
    <source>
        <dbReference type="SAM" id="Phobius"/>
    </source>
</evidence>
<dbReference type="Proteomes" id="UP000219338">
    <property type="component" value="Unassembled WGS sequence"/>
</dbReference>
<keyword evidence="1" id="KW-0472">Membrane</keyword>
<protein>
    <submittedName>
        <fullName evidence="2">Uncharacterized protein</fullName>
    </submittedName>
</protein>
<reference evidence="3" key="1">
    <citation type="journal article" date="2017" name="Nat. Ecol. Evol.">
        <title>Genome expansion and lineage-specific genetic innovations in the forest pathogenic fungi Armillaria.</title>
        <authorList>
            <person name="Sipos G."/>
            <person name="Prasanna A.N."/>
            <person name="Walter M.C."/>
            <person name="O'Connor E."/>
            <person name="Balint B."/>
            <person name="Krizsan K."/>
            <person name="Kiss B."/>
            <person name="Hess J."/>
            <person name="Varga T."/>
            <person name="Slot J."/>
            <person name="Riley R."/>
            <person name="Boka B."/>
            <person name="Rigling D."/>
            <person name="Barry K."/>
            <person name="Lee J."/>
            <person name="Mihaltcheva S."/>
            <person name="LaButti K."/>
            <person name="Lipzen A."/>
            <person name="Waldron R."/>
            <person name="Moloney N.M."/>
            <person name="Sperisen C."/>
            <person name="Kredics L."/>
            <person name="Vagvoelgyi C."/>
            <person name="Patrignani A."/>
            <person name="Fitzpatrick D."/>
            <person name="Nagy I."/>
            <person name="Doyle S."/>
            <person name="Anderson J.B."/>
            <person name="Grigoriev I.V."/>
            <person name="Gueldener U."/>
            <person name="Muensterkoetter M."/>
            <person name="Nagy L.G."/>
        </authorList>
    </citation>
    <scope>NUCLEOTIDE SEQUENCE [LARGE SCALE GENOMIC DNA]</scope>
    <source>
        <strain evidence="3">C18/9</strain>
    </source>
</reference>
<evidence type="ECO:0000313" key="3">
    <source>
        <dbReference type="Proteomes" id="UP000219338"/>
    </source>
</evidence>
<evidence type="ECO:0000313" key="2">
    <source>
        <dbReference type="EMBL" id="SJL08924.1"/>
    </source>
</evidence>
<organism evidence="2 3">
    <name type="scientific">Armillaria ostoyae</name>
    <name type="common">Armillaria root rot fungus</name>
    <dbReference type="NCBI Taxonomy" id="47428"/>
    <lineage>
        <taxon>Eukaryota</taxon>
        <taxon>Fungi</taxon>
        <taxon>Dikarya</taxon>
        <taxon>Basidiomycota</taxon>
        <taxon>Agaricomycotina</taxon>
        <taxon>Agaricomycetes</taxon>
        <taxon>Agaricomycetidae</taxon>
        <taxon>Agaricales</taxon>
        <taxon>Marasmiineae</taxon>
        <taxon>Physalacriaceae</taxon>
        <taxon>Armillaria</taxon>
    </lineage>
</organism>
<dbReference type="EMBL" id="FUEG01000010">
    <property type="protein sequence ID" value="SJL08924.1"/>
    <property type="molecule type" value="Genomic_DNA"/>
</dbReference>
<dbReference type="OrthoDB" id="10290450at2759"/>
<gene>
    <name evidence="2" type="ORF">ARMOST_12299</name>
</gene>
<accession>A0A284RJJ3</accession>
<sequence>MVFGRWDQCRRASTEDEERLTVSLCQPFPEGSANFEFEPLQKAWFLCDMGRINVDYTLNLVDLHPPSLHTVVRPFSQVGWDLLIGFEITDGTRRLDRKVYSVAPSFSVLQLMLLHIILRRGGVDRAYSYISPTLTLIVFDSFA</sequence>
<keyword evidence="1" id="KW-1133">Transmembrane helix</keyword>
<feature type="transmembrane region" description="Helical" evidence="1">
    <location>
        <begin position="99"/>
        <end position="118"/>
    </location>
</feature>
<dbReference type="AlphaFoldDB" id="A0A284RJJ3"/>
<keyword evidence="1" id="KW-0812">Transmembrane</keyword>
<proteinExistence type="predicted"/>
<name>A0A284RJJ3_ARMOS</name>
<keyword evidence="3" id="KW-1185">Reference proteome</keyword>